<dbReference type="RefSeq" id="WP_153024213.1">
    <property type="nucleotide sequence ID" value="NZ_WIAO01000004.1"/>
</dbReference>
<evidence type="ECO:0008006" key="3">
    <source>
        <dbReference type="Google" id="ProtNLM"/>
    </source>
</evidence>
<keyword evidence="2" id="KW-1185">Reference proteome</keyword>
<gene>
    <name evidence="1" type="ORF">GFD30_05595</name>
</gene>
<evidence type="ECO:0000313" key="2">
    <source>
        <dbReference type="Proteomes" id="UP000477750"/>
    </source>
</evidence>
<name>A0A6L5G5Z7_9ACTN</name>
<dbReference type="AlphaFoldDB" id="A0A6L5G5Z7"/>
<accession>A0A6L5G5Z7</accession>
<dbReference type="PANTHER" id="PTHR38440">
    <property type="entry name" value="UPF0398 PROTEIN YPSA"/>
    <property type="match status" value="1"/>
</dbReference>
<dbReference type="Gene3D" id="3.40.50.450">
    <property type="match status" value="1"/>
</dbReference>
<dbReference type="SUPFAM" id="SSF102405">
    <property type="entry name" value="MCP/YpsA-like"/>
    <property type="match status" value="1"/>
</dbReference>
<dbReference type="Proteomes" id="UP000477750">
    <property type="component" value="Unassembled WGS sequence"/>
</dbReference>
<dbReference type="InterPro" id="IPR010697">
    <property type="entry name" value="YspA"/>
</dbReference>
<comment type="caution">
    <text evidence="1">The sequence shown here is derived from an EMBL/GenBank/DDBJ whole genome shotgun (WGS) entry which is preliminary data.</text>
</comment>
<dbReference type="EMBL" id="WIAO01000004">
    <property type="protein sequence ID" value="MQM25052.1"/>
    <property type="molecule type" value="Genomic_DNA"/>
</dbReference>
<reference evidence="1 2" key="1">
    <citation type="submission" date="2019-10" db="EMBL/GenBank/DDBJ databases">
        <title>Glycomyces albidus sp. nov., a novel actinomycete isolated from rhizosphere soil of wheat (Triticum aestivum L.).</title>
        <authorList>
            <person name="Qian L."/>
        </authorList>
    </citation>
    <scope>NUCLEOTIDE SEQUENCE [LARGE SCALE GENOMIC DNA]</scope>
    <source>
        <strain evidence="1 2">NEAU-7082</strain>
    </source>
</reference>
<proteinExistence type="predicted"/>
<sequence>MRVGITGHMDLAEDCTDLVREAIERALPQEGPDLIGVSCMAYGADWIFAEEVLEAGGRLEVVLPAADYRETKVWQSHHEHFDALIARAATVDVMPFELSDPEAYAAANERMLASIDKLLAVWDGRPAKRRGGTADAVAEAERRGVPVTRIWPDGARREHED</sequence>
<protein>
    <recommendedName>
        <fullName evidence="3">DUF1273 family protein</fullName>
    </recommendedName>
</protein>
<dbReference type="PANTHER" id="PTHR38440:SF1">
    <property type="entry name" value="UPF0398 PROTEIN SPR0331"/>
    <property type="match status" value="1"/>
</dbReference>
<evidence type="ECO:0000313" key="1">
    <source>
        <dbReference type="EMBL" id="MQM25052.1"/>
    </source>
</evidence>
<organism evidence="1 2">
    <name type="scientific">Glycomyces albidus</name>
    <dbReference type="NCBI Taxonomy" id="2656774"/>
    <lineage>
        <taxon>Bacteria</taxon>
        <taxon>Bacillati</taxon>
        <taxon>Actinomycetota</taxon>
        <taxon>Actinomycetes</taxon>
        <taxon>Glycomycetales</taxon>
        <taxon>Glycomycetaceae</taxon>
        <taxon>Glycomyces</taxon>
    </lineage>
</organism>